<comment type="caution">
    <text evidence="4">The sequence shown here is derived from an EMBL/GenBank/DDBJ whole genome shotgun (WGS) entry which is preliminary data.</text>
</comment>
<gene>
    <name evidence="4" type="ORF">FE263_15785</name>
</gene>
<dbReference type="PANTHER" id="PTHR44591">
    <property type="entry name" value="STRESS RESPONSE REGULATOR PROTEIN 1"/>
    <property type="match status" value="1"/>
</dbReference>
<reference evidence="4 5" key="1">
    <citation type="submission" date="2019-05" db="EMBL/GenBank/DDBJ databases">
        <authorList>
            <person name="Pankratov T."/>
            <person name="Grouzdev D."/>
        </authorList>
    </citation>
    <scope>NUCLEOTIDE SEQUENCE [LARGE SCALE GENOMIC DNA]</scope>
    <source>
        <strain evidence="4 5">KEBCLARHB70R</strain>
    </source>
</reference>
<dbReference type="InterPro" id="IPR050595">
    <property type="entry name" value="Bact_response_regulator"/>
</dbReference>
<dbReference type="PANTHER" id="PTHR44591:SF3">
    <property type="entry name" value="RESPONSE REGULATORY DOMAIN-CONTAINING PROTEIN"/>
    <property type="match status" value="1"/>
</dbReference>
<dbReference type="Proteomes" id="UP000305654">
    <property type="component" value="Unassembled WGS sequence"/>
</dbReference>
<organism evidence="4 5">
    <name type="scientific">Lichenicoccus roseus</name>
    <dbReference type="NCBI Taxonomy" id="2683649"/>
    <lineage>
        <taxon>Bacteria</taxon>
        <taxon>Pseudomonadati</taxon>
        <taxon>Pseudomonadota</taxon>
        <taxon>Alphaproteobacteria</taxon>
        <taxon>Acetobacterales</taxon>
        <taxon>Acetobacteraceae</taxon>
        <taxon>Lichenicoccus</taxon>
    </lineage>
</organism>
<evidence type="ECO:0000313" key="4">
    <source>
        <dbReference type="EMBL" id="TLU71902.1"/>
    </source>
</evidence>
<dbReference type="GO" id="GO:0000160">
    <property type="term" value="P:phosphorelay signal transduction system"/>
    <property type="evidence" value="ECO:0007669"/>
    <property type="project" value="InterPro"/>
</dbReference>
<evidence type="ECO:0000256" key="2">
    <source>
        <dbReference type="PROSITE-ProRule" id="PRU00169"/>
    </source>
</evidence>
<keyword evidence="1 2" id="KW-0597">Phosphoprotein</keyword>
<evidence type="ECO:0000259" key="3">
    <source>
        <dbReference type="PROSITE" id="PS50110"/>
    </source>
</evidence>
<name>A0A5R9J2X7_9PROT</name>
<dbReference type="SUPFAM" id="SSF52172">
    <property type="entry name" value="CheY-like"/>
    <property type="match status" value="1"/>
</dbReference>
<keyword evidence="5" id="KW-1185">Reference proteome</keyword>
<dbReference type="EMBL" id="VCDI01000005">
    <property type="protein sequence ID" value="TLU71902.1"/>
    <property type="molecule type" value="Genomic_DNA"/>
</dbReference>
<dbReference type="Gene3D" id="3.40.50.2300">
    <property type="match status" value="1"/>
</dbReference>
<dbReference type="AlphaFoldDB" id="A0A5R9J2X7"/>
<dbReference type="Pfam" id="PF00072">
    <property type="entry name" value="Response_reg"/>
    <property type="match status" value="1"/>
</dbReference>
<accession>A0A5R9J2X7</accession>
<dbReference type="SMART" id="SM00448">
    <property type="entry name" value="REC"/>
    <property type="match status" value="1"/>
</dbReference>
<protein>
    <submittedName>
        <fullName evidence="4">Response regulator</fullName>
    </submittedName>
</protein>
<dbReference type="InterPro" id="IPR011006">
    <property type="entry name" value="CheY-like_superfamily"/>
</dbReference>
<evidence type="ECO:0000256" key="1">
    <source>
        <dbReference type="ARBA" id="ARBA00022553"/>
    </source>
</evidence>
<dbReference type="OrthoDB" id="7326651at2"/>
<proteinExistence type="predicted"/>
<sequence length="130" mass="14376">MSKPPVRVLVAEDELFIRLLLVEALEEAGYDILKAKDGLEALQLIEHPDGVELVVSDINMPGASGLEVVRHLRQIHPDIPVILVSGRHEQLGGPPVPNPLRRFPKPFRLADVVKAVQEMLAERDEGDRGL</sequence>
<dbReference type="InterPro" id="IPR001789">
    <property type="entry name" value="Sig_transdc_resp-reg_receiver"/>
</dbReference>
<evidence type="ECO:0000313" key="5">
    <source>
        <dbReference type="Proteomes" id="UP000305654"/>
    </source>
</evidence>
<feature type="domain" description="Response regulatory" evidence="3">
    <location>
        <begin position="7"/>
        <end position="120"/>
    </location>
</feature>
<dbReference type="PROSITE" id="PS50110">
    <property type="entry name" value="RESPONSE_REGULATORY"/>
    <property type="match status" value="1"/>
</dbReference>
<feature type="modified residue" description="4-aspartylphosphate" evidence="2">
    <location>
        <position position="57"/>
    </location>
</feature>
<dbReference type="RefSeq" id="WP_138326974.1">
    <property type="nucleotide sequence ID" value="NZ_VCDI01000005.1"/>
</dbReference>